<dbReference type="OrthoDB" id="2110130at2759"/>
<evidence type="ECO:0000259" key="5">
    <source>
        <dbReference type="Pfam" id="PF12848"/>
    </source>
</evidence>
<dbReference type="InterPro" id="IPR032781">
    <property type="entry name" value="ABC_tran_Xtn"/>
</dbReference>
<feature type="domain" description="ABC-transporter extension" evidence="5">
    <location>
        <begin position="45"/>
        <end position="120"/>
    </location>
</feature>
<protein>
    <submittedName>
        <fullName evidence="8">ABC_tran_Xtn domain-containing protein</fullName>
    </submittedName>
</protein>
<evidence type="ECO:0000256" key="2">
    <source>
        <dbReference type="ARBA" id="ARBA00022737"/>
    </source>
</evidence>
<evidence type="ECO:0000256" key="3">
    <source>
        <dbReference type="ARBA" id="ARBA00022741"/>
    </source>
</evidence>
<comment type="similarity">
    <text evidence="1">Belongs to the ABC transporter superfamily. ABCF family. EF3 subfamily.</text>
</comment>
<evidence type="ECO:0000256" key="4">
    <source>
        <dbReference type="ARBA" id="ARBA00022840"/>
    </source>
</evidence>
<dbReference type="GO" id="GO:0005524">
    <property type="term" value="F:ATP binding"/>
    <property type="evidence" value="ECO:0007669"/>
    <property type="project" value="UniProtKB-KW"/>
</dbReference>
<dbReference type="InterPro" id="IPR050611">
    <property type="entry name" value="ABCF"/>
</dbReference>
<dbReference type="Proteomes" id="UP000271098">
    <property type="component" value="Unassembled WGS sequence"/>
</dbReference>
<evidence type="ECO:0000256" key="1">
    <source>
        <dbReference type="ARBA" id="ARBA00011054"/>
    </source>
</evidence>
<dbReference type="WBParaSite" id="GPUH_0001286601-mRNA-1">
    <property type="protein sequence ID" value="GPUH_0001286601-mRNA-1"/>
    <property type="gene ID" value="GPUH_0001286601"/>
</dbReference>
<dbReference type="Gene3D" id="3.40.50.300">
    <property type="entry name" value="P-loop containing nucleotide triphosphate hydrolases"/>
    <property type="match status" value="1"/>
</dbReference>
<dbReference type="AlphaFoldDB" id="A0A183DVW1"/>
<sequence>MIFRWIEFGAVPASLRTFALQEWTSTIVIVSHDRSFLNTVCTDIIHLHSKRLEQYKGNYAVFEKTMSSKLVQQQREYEAQQQLRQHTQEFIDKFRYNAKRASMVQSRIKMLERLPDLKPVIFEGEVKLAFPDCEVLANLVLQLDDVSFRYTPLSPHIFTKLHIGSHADSRICIKSLPLVACGFAIHFQGGVVIVSHDEKLISMVCKELWVVKDRTVMHLEGGIEEYKRHVRSQLAL</sequence>
<keyword evidence="3" id="KW-0547">Nucleotide-binding</keyword>
<evidence type="ECO:0000313" key="7">
    <source>
        <dbReference type="Proteomes" id="UP000271098"/>
    </source>
</evidence>
<dbReference type="EMBL" id="UYRT01079662">
    <property type="protein sequence ID" value="VDN21157.1"/>
    <property type="molecule type" value="Genomic_DNA"/>
</dbReference>
<reference evidence="6 7" key="2">
    <citation type="submission" date="2018-11" db="EMBL/GenBank/DDBJ databases">
        <authorList>
            <consortium name="Pathogen Informatics"/>
        </authorList>
    </citation>
    <scope>NUCLEOTIDE SEQUENCE [LARGE SCALE GENOMIC DNA]</scope>
</reference>
<gene>
    <name evidence="6" type="ORF">GPUH_LOCUS12852</name>
</gene>
<dbReference type="PANTHER" id="PTHR19211:SF117">
    <property type="entry name" value="ATP-BINDING CASSETTE SUB-FAMILY F MEMBER 3"/>
    <property type="match status" value="1"/>
</dbReference>
<organism evidence="8">
    <name type="scientific">Gongylonema pulchrum</name>
    <dbReference type="NCBI Taxonomy" id="637853"/>
    <lineage>
        <taxon>Eukaryota</taxon>
        <taxon>Metazoa</taxon>
        <taxon>Ecdysozoa</taxon>
        <taxon>Nematoda</taxon>
        <taxon>Chromadorea</taxon>
        <taxon>Rhabditida</taxon>
        <taxon>Spirurina</taxon>
        <taxon>Spiruromorpha</taxon>
        <taxon>Spiruroidea</taxon>
        <taxon>Gongylonematidae</taxon>
        <taxon>Gongylonema</taxon>
    </lineage>
</organism>
<evidence type="ECO:0000313" key="6">
    <source>
        <dbReference type="EMBL" id="VDN21157.1"/>
    </source>
</evidence>
<keyword evidence="4" id="KW-0067">ATP-binding</keyword>
<dbReference type="PANTHER" id="PTHR19211">
    <property type="entry name" value="ATP-BINDING TRANSPORT PROTEIN-RELATED"/>
    <property type="match status" value="1"/>
</dbReference>
<dbReference type="Pfam" id="PF12848">
    <property type="entry name" value="ABC_tran_Xtn"/>
    <property type="match status" value="1"/>
</dbReference>
<keyword evidence="7" id="KW-1185">Reference proteome</keyword>
<keyword evidence="2" id="KW-0677">Repeat</keyword>
<name>A0A183DVW1_9BILA</name>
<evidence type="ECO:0000313" key="8">
    <source>
        <dbReference type="WBParaSite" id="GPUH_0001286601-mRNA-1"/>
    </source>
</evidence>
<dbReference type="InterPro" id="IPR027417">
    <property type="entry name" value="P-loop_NTPase"/>
</dbReference>
<proteinExistence type="inferred from homology"/>
<dbReference type="SUPFAM" id="SSF52540">
    <property type="entry name" value="P-loop containing nucleoside triphosphate hydrolases"/>
    <property type="match status" value="1"/>
</dbReference>
<reference evidence="8" key="1">
    <citation type="submission" date="2016-06" db="UniProtKB">
        <authorList>
            <consortium name="WormBaseParasite"/>
        </authorList>
    </citation>
    <scope>IDENTIFICATION</scope>
</reference>
<accession>A0A183DVW1</accession>